<dbReference type="AlphaFoldDB" id="A0A1T5DE60"/>
<feature type="coiled-coil region" evidence="1">
    <location>
        <begin position="120"/>
        <end position="147"/>
    </location>
</feature>
<reference evidence="4" key="1">
    <citation type="submission" date="2017-02" db="EMBL/GenBank/DDBJ databases">
        <authorList>
            <person name="Varghese N."/>
            <person name="Submissions S."/>
        </authorList>
    </citation>
    <scope>NUCLEOTIDE SEQUENCE [LARGE SCALE GENOMIC DNA]</scope>
    <source>
        <strain evidence="4">DSM 23546</strain>
    </source>
</reference>
<dbReference type="RefSeq" id="WP_079513281.1">
    <property type="nucleotide sequence ID" value="NZ_FUYL01000009.1"/>
</dbReference>
<proteinExistence type="predicted"/>
<name>A0A1T5DE60_9FLAO</name>
<protein>
    <recommendedName>
        <fullName evidence="2">DUF4145 domain-containing protein</fullName>
    </recommendedName>
</protein>
<evidence type="ECO:0000313" key="4">
    <source>
        <dbReference type="Proteomes" id="UP000190339"/>
    </source>
</evidence>
<gene>
    <name evidence="3" type="ORF">SAMN05660866_02853</name>
</gene>
<feature type="domain" description="DUF4145" evidence="2">
    <location>
        <begin position="102"/>
        <end position="187"/>
    </location>
</feature>
<evidence type="ECO:0000256" key="1">
    <source>
        <dbReference type="SAM" id="Coils"/>
    </source>
</evidence>
<dbReference type="EMBL" id="FUYL01000009">
    <property type="protein sequence ID" value="SKB69891.1"/>
    <property type="molecule type" value="Genomic_DNA"/>
</dbReference>
<keyword evidence="4" id="KW-1185">Reference proteome</keyword>
<dbReference type="Proteomes" id="UP000190339">
    <property type="component" value="Unassembled WGS sequence"/>
</dbReference>
<dbReference type="InterPro" id="IPR025285">
    <property type="entry name" value="DUF4145"/>
</dbReference>
<dbReference type="STRING" id="561365.SAMN05660866_02853"/>
<dbReference type="Pfam" id="PF13643">
    <property type="entry name" value="DUF4145"/>
    <property type="match status" value="1"/>
</dbReference>
<keyword evidence="1" id="KW-0175">Coiled coil</keyword>
<evidence type="ECO:0000259" key="2">
    <source>
        <dbReference type="Pfam" id="PF13643"/>
    </source>
</evidence>
<sequence length="289" mass="33981">MSKWHCNNCKGKRNHKELFEKKLRGDDEGYVWIEKYIVIECLGCENISFLKIFGDITMYEINHDGHQEFYFDETIFPYYLDRGDEMKYSHHLPDSIKIIYKETISAFKADSYILTAGGLRAIIEATCNHLKIKKDNLEKRIDTLYKKGHLTLSESKRVHSIRFLGNDALHEIAMPKKEHLYLLLEIINHLLANLFINDKIIKGKVDTIIDTYEDFIVLIKNLISKELVSKELKLDDLLGKSKRLIDKSKIAEFEKILEKDAVENKYDFINLTKDKNYKILKVPELSFNW</sequence>
<accession>A0A1T5DE60</accession>
<dbReference type="OrthoDB" id="6402073at2"/>
<organism evidence="3 4">
    <name type="scientific">Maribacter arcticus</name>
    <dbReference type="NCBI Taxonomy" id="561365"/>
    <lineage>
        <taxon>Bacteria</taxon>
        <taxon>Pseudomonadati</taxon>
        <taxon>Bacteroidota</taxon>
        <taxon>Flavobacteriia</taxon>
        <taxon>Flavobacteriales</taxon>
        <taxon>Flavobacteriaceae</taxon>
        <taxon>Maribacter</taxon>
    </lineage>
</organism>
<evidence type="ECO:0000313" key="3">
    <source>
        <dbReference type="EMBL" id="SKB69891.1"/>
    </source>
</evidence>